<dbReference type="Gene3D" id="3.40.50.150">
    <property type="entry name" value="Vaccinia Virus protein VP39"/>
    <property type="match status" value="1"/>
</dbReference>
<dbReference type="GO" id="GO:0005739">
    <property type="term" value="C:mitochondrion"/>
    <property type="evidence" value="ECO:0007669"/>
    <property type="project" value="TreeGrafter"/>
</dbReference>
<name>A0A1B6FLT8_9HEMI</name>
<evidence type="ECO:0000256" key="2">
    <source>
        <dbReference type="ARBA" id="ARBA00022679"/>
    </source>
</evidence>
<dbReference type="GO" id="GO:0008757">
    <property type="term" value="F:S-adenosylmethionine-dependent methyltransferase activity"/>
    <property type="evidence" value="ECO:0007669"/>
    <property type="project" value="InterPro"/>
</dbReference>
<protein>
    <recommendedName>
        <fullName evidence="3">Arginine-hydroxylase NDUFAF5, mitochondrial</fullName>
    </recommendedName>
    <alternativeName>
        <fullName evidence="4">NADH dehydrogenase [ubiquinone] 1 alpha subcomplex assembly factor 5</fullName>
    </alternativeName>
    <alternativeName>
        <fullName evidence="5">Putative methyltransferase NDUFAF5</fullName>
    </alternativeName>
</protein>
<evidence type="ECO:0000313" key="7">
    <source>
        <dbReference type="EMBL" id="JAS51168.1"/>
    </source>
</evidence>
<evidence type="ECO:0000256" key="1">
    <source>
        <dbReference type="ARBA" id="ARBA00022603"/>
    </source>
</evidence>
<organism evidence="7">
    <name type="scientific">Cuerna arida</name>
    <dbReference type="NCBI Taxonomy" id="1464854"/>
    <lineage>
        <taxon>Eukaryota</taxon>
        <taxon>Metazoa</taxon>
        <taxon>Ecdysozoa</taxon>
        <taxon>Arthropoda</taxon>
        <taxon>Hexapoda</taxon>
        <taxon>Insecta</taxon>
        <taxon>Pterygota</taxon>
        <taxon>Neoptera</taxon>
        <taxon>Paraneoptera</taxon>
        <taxon>Hemiptera</taxon>
        <taxon>Auchenorrhyncha</taxon>
        <taxon>Membracoidea</taxon>
        <taxon>Cicadellidae</taxon>
        <taxon>Cicadellinae</taxon>
        <taxon>Proconiini</taxon>
        <taxon>Cuerna</taxon>
    </lineage>
</organism>
<dbReference type="EMBL" id="GECZ01018601">
    <property type="protein sequence ID" value="JAS51168.1"/>
    <property type="molecule type" value="Transcribed_RNA"/>
</dbReference>
<dbReference type="GO" id="GO:0032981">
    <property type="term" value="P:mitochondrial respiratory chain complex I assembly"/>
    <property type="evidence" value="ECO:0007669"/>
    <property type="project" value="TreeGrafter"/>
</dbReference>
<dbReference type="InterPro" id="IPR050602">
    <property type="entry name" value="Malonyl-ACP_OMT"/>
</dbReference>
<evidence type="ECO:0000259" key="6">
    <source>
        <dbReference type="Pfam" id="PF08241"/>
    </source>
</evidence>
<sequence length="353" mass="39727">MYIMLSSCKKYVQFLCSLHVKNISNSTHHCFPLKSESPMNVFDRKAKSKQKERAGGMPDVEVYDYLKSEIGFRLSDRVLDVKRTFKCALDLGCSRGYVSKHIIADSVEKLIMCDTSPTYLSQASPPEEGVIVERLVVDEENLPFESDSLDLVISNLSLHWVNDLPGTFSQIMRILKNDGVFMASVFGGDSLFELRCSLQLAELERVGGLSPHISPFTSVQDIGNLLTRSGFTMLTIDTDEIVVGYPSMFELMWDLKGMGESNAARNRSLHLSRDKMLAAAAIYQEMYGQEDKIPATFQVLYMVGWKPDPSQPKPAERGSGQVSLKDLYRLDEVVKDIKQMPLEDINPDKDKNK</sequence>
<dbReference type="AlphaFoldDB" id="A0A1B6FLT8"/>
<evidence type="ECO:0000256" key="5">
    <source>
        <dbReference type="ARBA" id="ARBA00042549"/>
    </source>
</evidence>
<dbReference type="CDD" id="cd02440">
    <property type="entry name" value="AdoMet_MTases"/>
    <property type="match status" value="1"/>
</dbReference>
<accession>A0A1B6FLT8</accession>
<reference evidence="7" key="1">
    <citation type="submission" date="2015-11" db="EMBL/GenBank/DDBJ databases">
        <title>De novo transcriptome assembly of four potential Pierce s Disease insect vectors from Arizona vineyards.</title>
        <authorList>
            <person name="Tassone E.E."/>
        </authorList>
    </citation>
    <scope>NUCLEOTIDE SEQUENCE</scope>
</reference>
<dbReference type="GO" id="GO:0032259">
    <property type="term" value="P:methylation"/>
    <property type="evidence" value="ECO:0007669"/>
    <property type="project" value="UniProtKB-KW"/>
</dbReference>
<dbReference type="PANTHER" id="PTHR13090">
    <property type="entry name" value="ARGININE-HYDROXYLASE NDUFAF5, MITOCHONDRIAL"/>
    <property type="match status" value="1"/>
</dbReference>
<keyword evidence="2" id="KW-0808">Transferase</keyword>
<keyword evidence="1" id="KW-0489">Methyltransferase</keyword>
<dbReference type="InterPro" id="IPR029063">
    <property type="entry name" value="SAM-dependent_MTases_sf"/>
</dbReference>
<dbReference type="InterPro" id="IPR013216">
    <property type="entry name" value="Methyltransf_11"/>
</dbReference>
<dbReference type="Pfam" id="PF08241">
    <property type="entry name" value="Methyltransf_11"/>
    <property type="match status" value="1"/>
</dbReference>
<feature type="domain" description="Methyltransferase type 11" evidence="6">
    <location>
        <begin position="89"/>
        <end position="182"/>
    </location>
</feature>
<dbReference type="PANTHER" id="PTHR13090:SF1">
    <property type="entry name" value="ARGININE-HYDROXYLASE NDUFAF5, MITOCHONDRIAL"/>
    <property type="match status" value="1"/>
</dbReference>
<proteinExistence type="predicted"/>
<evidence type="ECO:0000256" key="4">
    <source>
        <dbReference type="ARBA" id="ARBA00041833"/>
    </source>
</evidence>
<evidence type="ECO:0000256" key="3">
    <source>
        <dbReference type="ARBA" id="ARBA00040937"/>
    </source>
</evidence>
<gene>
    <name evidence="7" type="ORF">g.22430</name>
</gene>
<dbReference type="SUPFAM" id="SSF53335">
    <property type="entry name" value="S-adenosyl-L-methionine-dependent methyltransferases"/>
    <property type="match status" value="1"/>
</dbReference>